<dbReference type="Proteomes" id="UP000245911">
    <property type="component" value="Unassembled WGS sequence"/>
</dbReference>
<dbReference type="AlphaFoldDB" id="A0A2T8HRD3"/>
<dbReference type="PROSITE" id="PS51257">
    <property type="entry name" value="PROKAR_LIPOPROTEIN"/>
    <property type="match status" value="1"/>
</dbReference>
<protein>
    <submittedName>
        <fullName evidence="2">Lytic transglycosylase</fullName>
    </submittedName>
</protein>
<feature type="chain" id="PRO_5015432329" evidence="1">
    <location>
        <begin position="30"/>
        <end position="208"/>
    </location>
</feature>
<dbReference type="SUPFAM" id="SSF53955">
    <property type="entry name" value="Lysozyme-like"/>
    <property type="match status" value="1"/>
</dbReference>
<keyword evidence="3" id="KW-1185">Reference proteome</keyword>
<evidence type="ECO:0000313" key="3">
    <source>
        <dbReference type="Proteomes" id="UP000245911"/>
    </source>
</evidence>
<organism evidence="2 3">
    <name type="scientific">Pararhodobacter oceanensis</name>
    <dbReference type="NCBI Taxonomy" id="2172121"/>
    <lineage>
        <taxon>Bacteria</taxon>
        <taxon>Pseudomonadati</taxon>
        <taxon>Pseudomonadota</taxon>
        <taxon>Alphaproteobacteria</taxon>
        <taxon>Rhodobacterales</taxon>
        <taxon>Paracoccaceae</taxon>
        <taxon>Pararhodobacter</taxon>
    </lineage>
</organism>
<keyword evidence="1" id="KW-0732">Signal</keyword>
<dbReference type="RefSeq" id="WP_116559252.1">
    <property type="nucleotide sequence ID" value="NZ_QDKM01000007.1"/>
</dbReference>
<dbReference type="Gene3D" id="1.10.530.10">
    <property type="match status" value="1"/>
</dbReference>
<gene>
    <name evidence="2" type="ORF">DDE20_14570</name>
</gene>
<dbReference type="EMBL" id="QDKM01000007">
    <property type="protein sequence ID" value="PVH27984.1"/>
    <property type="molecule type" value="Genomic_DNA"/>
</dbReference>
<reference evidence="2 3" key="1">
    <citation type="submission" date="2018-04" db="EMBL/GenBank/DDBJ databases">
        <title>Pararhodobacter oceanense sp. nov., isolated from marine intertidal sediment.</title>
        <authorList>
            <person name="Wang X.-L."/>
            <person name="Du Z.-J."/>
        </authorList>
    </citation>
    <scope>NUCLEOTIDE SEQUENCE [LARGE SCALE GENOMIC DNA]</scope>
    <source>
        <strain evidence="2 3">AM505</strain>
    </source>
</reference>
<name>A0A2T8HRD3_9RHOB</name>
<feature type="signal peptide" evidence="1">
    <location>
        <begin position="1"/>
        <end position="29"/>
    </location>
</feature>
<sequence length="208" mass="22533">MLYRPVSSPTRRRVTARIKLAFAAISVLALTACLDAPHAQEAPIEVATRWDHRPEANRWNTAMMQALMTDGAPMLALVPEDTDTWCPGYDEATPAERAAFYVAFFSGLARFESTWNPRASGGGGRYRGLLQISPATARYHGCDLPEGGLYNGAANLACAVRIATAAVLRDGVTAQGRGGIAADWPPMRDPAKRREVAEFTRALPQCQS</sequence>
<accession>A0A2T8HRD3</accession>
<comment type="caution">
    <text evidence="2">The sequence shown here is derived from an EMBL/GenBank/DDBJ whole genome shotgun (WGS) entry which is preliminary data.</text>
</comment>
<proteinExistence type="predicted"/>
<evidence type="ECO:0000313" key="2">
    <source>
        <dbReference type="EMBL" id="PVH27984.1"/>
    </source>
</evidence>
<evidence type="ECO:0000256" key="1">
    <source>
        <dbReference type="SAM" id="SignalP"/>
    </source>
</evidence>
<dbReference type="OrthoDB" id="5763339at2"/>
<dbReference type="InterPro" id="IPR023346">
    <property type="entry name" value="Lysozyme-like_dom_sf"/>
</dbReference>